<evidence type="ECO:0000256" key="2">
    <source>
        <dbReference type="ARBA" id="ARBA00009772"/>
    </source>
</evidence>
<dbReference type="PANTHER" id="PTHR30065:SF8">
    <property type="entry name" value="FLAGELLAR BIOSYNTHETIC PROTEIN FLIR"/>
    <property type="match status" value="1"/>
</dbReference>
<keyword evidence="8 10" id="KW-0975">Bacterial flagellum</keyword>
<dbReference type="RefSeq" id="WP_037272437.1">
    <property type="nucleotide sequence ID" value="NZ_KN293979.1"/>
</dbReference>
<dbReference type="AlphaFoldDB" id="A0A0A0HN82"/>
<dbReference type="InterPro" id="IPR002010">
    <property type="entry name" value="T3SS_IM_R"/>
</dbReference>
<name>A0A0A0HN82_9RHOB</name>
<sequence>MLPDLAPSATGLPGVELTQLTGLALQFLFAMLRIGAFVLSAPLFAARFISLPVRIIISVCLTVPLMGQVPIPEPDALSSLSSVVIALRELAIGLSAGMVLQILFAAAVMAGDRIANTAGLGLAAQVDPTSGSQSPVIGQFFMLFLLAIFVTEDGHLAAIRLILDSYRLIPIGTPIAGTVLIDAGLGATTTMFLNAAQLMMPVVSVLLLLNLVIGVITRSAPSLNLFAFGFPLTMTATLLLLFLTVTSLGPALSERVAQALQHLMEMLNGLPNG</sequence>
<dbReference type="GO" id="GO:0006605">
    <property type="term" value="P:protein targeting"/>
    <property type="evidence" value="ECO:0007669"/>
    <property type="project" value="UniProtKB-UniRule"/>
</dbReference>
<dbReference type="Proteomes" id="UP000030021">
    <property type="component" value="Unassembled WGS sequence"/>
</dbReference>
<dbReference type="GO" id="GO:0009425">
    <property type="term" value="C:bacterial-type flagellum basal body"/>
    <property type="evidence" value="ECO:0007669"/>
    <property type="project" value="UniProtKB-SubCell"/>
</dbReference>
<comment type="caution">
    <text evidence="11">The sequence shown here is derived from an EMBL/GenBank/DDBJ whole genome shotgun (WGS) entry which is preliminary data.</text>
</comment>
<keyword evidence="7 10" id="KW-0472">Membrane</keyword>
<dbReference type="PATRIC" id="fig|1288298.3.peg.1843"/>
<keyword evidence="11" id="KW-0282">Flagellum</keyword>
<feature type="transmembrane region" description="Helical" evidence="10">
    <location>
        <begin position="198"/>
        <end position="217"/>
    </location>
</feature>
<evidence type="ECO:0000256" key="5">
    <source>
        <dbReference type="ARBA" id="ARBA00022692"/>
    </source>
</evidence>
<evidence type="ECO:0000256" key="3">
    <source>
        <dbReference type="ARBA" id="ARBA00021717"/>
    </source>
</evidence>
<feature type="transmembrane region" description="Helical" evidence="10">
    <location>
        <begin position="20"/>
        <end position="39"/>
    </location>
</feature>
<feature type="transmembrane region" description="Helical" evidence="10">
    <location>
        <begin position="51"/>
        <end position="71"/>
    </location>
</feature>
<dbReference type="InterPro" id="IPR006303">
    <property type="entry name" value="FliR"/>
</dbReference>
<dbReference type="OrthoDB" id="9797790at2"/>
<evidence type="ECO:0000256" key="7">
    <source>
        <dbReference type="ARBA" id="ARBA00023136"/>
    </source>
</evidence>
<dbReference type="HOGENOM" id="CLU_063626_4_0_5"/>
<proteinExistence type="inferred from homology"/>
<evidence type="ECO:0000256" key="8">
    <source>
        <dbReference type="ARBA" id="ARBA00023143"/>
    </source>
</evidence>
<dbReference type="eggNOG" id="COG1684">
    <property type="taxonomic scope" value="Bacteria"/>
</dbReference>
<gene>
    <name evidence="11" type="ORF">rosmuc_01828</name>
</gene>
<protein>
    <recommendedName>
        <fullName evidence="3 9">Flagellar biosynthetic protein FliR</fullName>
    </recommendedName>
</protein>
<keyword evidence="4 10" id="KW-1003">Cell membrane</keyword>
<evidence type="ECO:0000256" key="6">
    <source>
        <dbReference type="ARBA" id="ARBA00022989"/>
    </source>
</evidence>
<dbReference type="Pfam" id="PF01311">
    <property type="entry name" value="Bac_export_1"/>
    <property type="match status" value="1"/>
</dbReference>
<evidence type="ECO:0000256" key="9">
    <source>
        <dbReference type="NCBIfam" id="TIGR01400"/>
    </source>
</evidence>
<comment type="subcellular location">
    <subcellularLocation>
        <location evidence="10">Cell membrane</location>
        <topology evidence="10">Multi-pass membrane protein</topology>
    </subcellularLocation>
    <subcellularLocation>
        <location evidence="10">Bacterial flagellum basal body</location>
    </subcellularLocation>
</comment>
<evidence type="ECO:0000256" key="10">
    <source>
        <dbReference type="RuleBase" id="RU362071"/>
    </source>
</evidence>
<reference evidence="11 12" key="1">
    <citation type="submission" date="2013-01" db="EMBL/GenBank/DDBJ databases">
        <authorList>
            <person name="Fiebig A."/>
            <person name="Goeker M."/>
            <person name="Klenk H.-P.P."/>
        </authorList>
    </citation>
    <scope>NUCLEOTIDE SEQUENCE [LARGE SCALE GENOMIC DNA]</scope>
    <source>
        <strain evidence="11 12">DSM 17069</strain>
    </source>
</reference>
<dbReference type="GO" id="GO:0044780">
    <property type="term" value="P:bacterial-type flagellum assembly"/>
    <property type="evidence" value="ECO:0007669"/>
    <property type="project" value="UniProtKB-UniRule"/>
</dbReference>
<keyword evidence="11" id="KW-0966">Cell projection</keyword>
<dbReference type="NCBIfam" id="TIGR01400">
    <property type="entry name" value="fliR"/>
    <property type="match status" value="1"/>
</dbReference>
<dbReference type="PANTHER" id="PTHR30065">
    <property type="entry name" value="FLAGELLAR BIOSYNTHETIC PROTEIN FLIR"/>
    <property type="match status" value="1"/>
</dbReference>
<keyword evidence="6 10" id="KW-1133">Transmembrane helix</keyword>
<evidence type="ECO:0000256" key="4">
    <source>
        <dbReference type="ARBA" id="ARBA00022475"/>
    </source>
</evidence>
<comment type="function">
    <text evidence="1 10">Role in flagellar biosynthesis.</text>
</comment>
<keyword evidence="5 10" id="KW-0812">Transmembrane</keyword>
<dbReference type="PRINTS" id="PR00953">
    <property type="entry name" value="TYPE3IMRPROT"/>
</dbReference>
<feature type="transmembrane region" description="Helical" evidence="10">
    <location>
        <begin position="91"/>
        <end position="110"/>
    </location>
</feature>
<feature type="transmembrane region" description="Helical" evidence="10">
    <location>
        <begin position="168"/>
        <end position="186"/>
    </location>
</feature>
<keyword evidence="11" id="KW-0969">Cilium</keyword>
<evidence type="ECO:0000313" key="11">
    <source>
        <dbReference type="EMBL" id="KGM88134.1"/>
    </source>
</evidence>
<comment type="similarity">
    <text evidence="2 10">Belongs to the FliR/MopE/SpaR family.</text>
</comment>
<dbReference type="GO" id="GO:0005886">
    <property type="term" value="C:plasma membrane"/>
    <property type="evidence" value="ECO:0007669"/>
    <property type="project" value="UniProtKB-SubCell"/>
</dbReference>
<dbReference type="EMBL" id="AONH01000010">
    <property type="protein sequence ID" value="KGM88134.1"/>
    <property type="molecule type" value="Genomic_DNA"/>
</dbReference>
<accession>A0A0A0HN82</accession>
<feature type="transmembrane region" description="Helical" evidence="10">
    <location>
        <begin position="223"/>
        <end position="245"/>
    </location>
</feature>
<evidence type="ECO:0000256" key="1">
    <source>
        <dbReference type="ARBA" id="ARBA00002578"/>
    </source>
</evidence>
<evidence type="ECO:0000313" key="12">
    <source>
        <dbReference type="Proteomes" id="UP000030021"/>
    </source>
</evidence>
<dbReference type="STRING" id="215743.ROSMUCSMR3_01297"/>
<organism evidence="11 12">
    <name type="scientific">Roseovarius mucosus DSM 17069</name>
    <dbReference type="NCBI Taxonomy" id="1288298"/>
    <lineage>
        <taxon>Bacteria</taxon>
        <taxon>Pseudomonadati</taxon>
        <taxon>Pseudomonadota</taxon>
        <taxon>Alphaproteobacteria</taxon>
        <taxon>Rhodobacterales</taxon>
        <taxon>Roseobacteraceae</taxon>
        <taxon>Roseovarius</taxon>
    </lineage>
</organism>